<feature type="region of interest" description="Disordered" evidence="1">
    <location>
        <begin position="258"/>
        <end position="278"/>
    </location>
</feature>
<dbReference type="Proteomes" id="UP000019384">
    <property type="component" value="Unassembled WGS sequence"/>
</dbReference>
<feature type="region of interest" description="Disordered" evidence="1">
    <location>
        <begin position="89"/>
        <end position="143"/>
    </location>
</feature>
<dbReference type="EMBL" id="HG793131">
    <property type="protein sequence ID" value="CDK29792.1"/>
    <property type="molecule type" value="Genomic_DNA"/>
</dbReference>
<dbReference type="OrthoDB" id="5324744at2759"/>
<reference evidence="2" key="1">
    <citation type="submission" date="2013-12" db="EMBL/GenBank/DDBJ databases">
        <authorList>
            <person name="Genoscope - CEA"/>
        </authorList>
    </citation>
    <scope>NUCLEOTIDE SEQUENCE</scope>
    <source>
        <strain evidence="2">CBS 1993</strain>
    </source>
</reference>
<name>W6MV65_9ASCO</name>
<reference evidence="2" key="2">
    <citation type="submission" date="2014-02" db="EMBL/GenBank/DDBJ databases">
        <title>Complete DNA sequence of /Kuraishia capsulata/ illustrates novel genomic features among budding yeasts (/Saccharomycotina/).</title>
        <authorList>
            <person name="Morales L."/>
            <person name="Noel B."/>
            <person name="Porcel B."/>
            <person name="Marcet-Houben M."/>
            <person name="Hullo M-F."/>
            <person name="Sacerdot C."/>
            <person name="Tekaia F."/>
            <person name="Leh-Louis V."/>
            <person name="Despons L."/>
            <person name="Khanna V."/>
            <person name="Aury J-M."/>
            <person name="Barbe V."/>
            <person name="Couloux A."/>
            <person name="Labadie K."/>
            <person name="Pelletier E."/>
            <person name="Souciet J-L."/>
            <person name="Boekhout T."/>
            <person name="Gabaldon T."/>
            <person name="Wincker P."/>
            <person name="Dujon B."/>
        </authorList>
    </citation>
    <scope>NUCLEOTIDE SEQUENCE</scope>
    <source>
        <strain evidence="2">CBS 1993</strain>
    </source>
</reference>
<gene>
    <name evidence="2" type="ORF">KUCA_T00005785001</name>
</gene>
<dbReference type="InterPro" id="IPR015943">
    <property type="entry name" value="WD40/YVTN_repeat-like_dom_sf"/>
</dbReference>
<proteinExistence type="predicted"/>
<evidence type="ECO:0008006" key="4">
    <source>
        <dbReference type="Google" id="ProtNLM"/>
    </source>
</evidence>
<evidence type="ECO:0000313" key="2">
    <source>
        <dbReference type="EMBL" id="CDK29792.1"/>
    </source>
</evidence>
<dbReference type="GO" id="GO:0005886">
    <property type="term" value="C:plasma membrane"/>
    <property type="evidence" value="ECO:0007669"/>
    <property type="project" value="EnsemblFungi"/>
</dbReference>
<dbReference type="GeneID" id="34523163"/>
<dbReference type="HOGENOM" id="CLU_028479_0_0_1"/>
<sequence>MSKLITGLDSLLSVPARLDGDRLVYDNVPDCSVLTCGCLVSESFAVCLSQDGHLDCPTCKRAGIEILAPVEPLRELYLRMHALRLGGPDDSLASEDAVSEASEEVKRQEKQDKTRRRSSSKKSTGTALSNSRQQPVRPKPKTATSKVSLLAAFHEVFTEVNNDAAVKEAERVKPSFRKSTDTGVGFVNEGNNVEEWITTIKDYGPQPDRKDSTGIDPIQISQGPEPELVVSDPISIPRKSRTSFSSMGRASNLTKALHNSTSSTSPIDGIFNNSASSKPKTKEANKELLYAKNFPFYRKLYQYHTHQSKFFLRSRSSKLFINTGISPNLRRFVLLDEKRWEVYRIDPLRPEDPPLLESCGKDTGAYGATFEELLPKPTTEEVYANSNSDPTTHKDLLERLNKWEHLCCKISNNLLVIAGTRGILRIFDLNDHGKPLYTYYSKFPIRCIDISGNERFISLGVTGKDKFSGFEQPFIVLLRLRFGGPNDNDEMEESLYEGLLRNQGAGSGSEGFSVTPLTVTLPYRDPINILQFSPNSQYLSCATAMESRFMIISIVEPTRPSLIMKSQRKLDTSLESEGITDIQFFPDNRLMTLTSVAFNSCPIIIDTKTSSITGLEGVAQPVMLVRVDEVGSTIHKSAVSPRGDSVAYLDRSGICYLMASPRMDDNDNKRIVVVTEAANSYRVRESASMRFDEDGYKLYILDRKGVLQIADFTAGSREDHSISRTKIIN</sequence>
<dbReference type="RefSeq" id="XP_022461775.1">
    <property type="nucleotide sequence ID" value="XM_022602463.1"/>
</dbReference>
<organism evidence="2 3">
    <name type="scientific">Kuraishia capsulata CBS 1993</name>
    <dbReference type="NCBI Taxonomy" id="1382522"/>
    <lineage>
        <taxon>Eukaryota</taxon>
        <taxon>Fungi</taxon>
        <taxon>Dikarya</taxon>
        <taxon>Ascomycota</taxon>
        <taxon>Saccharomycotina</taxon>
        <taxon>Pichiomycetes</taxon>
        <taxon>Pichiales</taxon>
        <taxon>Pichiaceae</taxon>
        <taxon>Kuraishia</taxon>
    </lineage>
</organism>
<evidence type="ECO:0000256" key="1">
    <source>
        <dbReference type="SAM" id="MobiDB-lite"/>
    </source>
</evidence>
<evidence type="ECO:0000313" key="3">
    <source>
        <dbReference type="Proteomes" id="UP000019384"/>
    </source>
</evidence>
<dbReference type="AlphaFoldDB" id="W6MV65"/>
<accession>W6MV65</accession>
<dbReference type="GO" id="GO:0043200">
    <property type="term" value="P:response to amino acid"/>
    <property type="evidence" value="ECO:0007669"/>
    <property type="project" value="EnsemblFungi"/>
</dbReference>
<feature type="compositionally biased region" description="Basic and acidic residues" evidence="1">
    <location>
        <begin position="103"/>
        <end position="112"/>
    </location>
</feature>
<dbReference type="Gene3D" id="2.130.10.10">
    <property type="entry name" value="YVTN repeat-like/Quinoprotein amine dehydrogenase"/>
    <property type="match status" value="1"/>
</dbReference>
<dbReference type="STRING" id="1382522.W6MV65"/>
<protein>
    <recommendedName>
        <fullName evidence="4">SPS-sensor component PTR3</fullName>
    </recommendedName>
</protein>
<dbReference type="SUPFAM" id="SSF69322">
    <property type="entry name" value="Tricorn protease domain 2"/>
    <property type="match status" value="1"/>
</dbReference>
<keyword evidence="3" id="KW-1185">Reference proteome</keyword>